<accession>A0A077LVU0</accession>
<reference evidence="2 3" key="1">
    <citation type="journal article" date="2013" name="ISME J.">
        <title>A metabolic model for members of the genus Tetrasphaera involved in enhanced biological phosphorus removal.</title>
        <authorList>
            <person name="Kristiansen R."/>
            <person name="Nguyen H.T.T."/>
            <person name="Saunders A.M."/>
            <person name="Nielsen J.L."/>
            <person name="Wimmer R."/>
            <person name="Le V.Q."/>
            <person name="McIlroy S.J."/>
            <person name="Petrovski S."/>
            <person name="Seviour R.J."/>
            <person name="Calteau A."/>
            <person name="Nielsen K.L."/>
            <person name="Nielsen P.H."/>
        </authorList>
    </citation>
    <scope>NUCLEOTIDE SEQUENCE [LARGE SCALE GENOMIC DNA]</scope>
    <source>
        <strain evidence="2 3">T1-X7</strain>
    </source>
</reference>
<organism evidence="2 3">
    <name type="scientific">Nostocoides japonicum T1-X7</name>
    <dbReference type="NCBI Taxonomy" id="1194083"/>
    <lineage>
        <taxon>Bacteria</taxon>
        <taxon>Bacillati</taxon>
        <taxon>Actinomycetota</taxon>
        <taxon>Actinomycetes</taxon>
        <taxon>Micrococcales</taxon>
        <taxon>Intrasporangiaceae</taxon>
        <taxon>Nostocoides</taxon>
    </lineage>
</organism>
<comment type="caution">
    <text evidence="2">The sequence shown here is derived from an EMBL/GenBank/DDBJ whole genome shotgun (WGS) entry which is preliminary data.</text>
</comment>
<dbReference type="AlphaFoldDB" id="A0A077LVU0"/>
<dbReference type="OrthoDB" id="4310518at2"/>
<evidence type="ECO:0000259" key="1">
    <source>
        <dbReference type="Pfam" id="PF04480"/>
    </source>
</evidence>
<name>A0A077LVU0_9MICO</name>
<dbReference type="STRING" id="1194083.BN12_2260007"/>
<sequence>MSSVARTVTLLGGCAAWGELREFHRKRVLLRAIERGDIIRVARGRYVTSATAAHRELTETHTAVLSHLGAALHHGWKVKTVPAKPTLSVARKRHVSAELRRSAEIHYADLLPTDTHDRVTLPLRTVLDCARYLPFDEALVVADSALRSGSVDPHQLIRAAGRLKGPGSGQVMRVAEHADGRAANPLESVLRAIVLDIPGIEMVPQHTVAEPGVFAVVDLADPTVRLVLEAEGFEYHGSRGDWRKDCRRYTEIVSAGWWVLRFTYEDVMHHPEVVRAAIERWLANRPDRQDIAA</sequence>
<dbReference type="SUPFAM" id="SSF52980">
    <property type="entry name" value="Restriction endonuclease-like"/>
    <property type="match status" value="1"/>
</dbReference>
<gene>
    <name evidence="2" type="ORF">BN12_2260007</name>
</gene>
<proteinExistence type="predicted"/>
<keyword evidence="3" id="KW-1185">Reference proteome</keyword>
<dbReference type="InterPro" id="IPR007569">
    <property type="entry name" value="DUF559"/>
</dbReference>
<evidence type="ECO:0000313" key="2">
    <source>
        <dbReference type="EMBL" id="CCH77811.1"/>
    </source>
</evidence>
<dbReference type="EMBL" id="CAJB01000142">
    <property type="protein sequence ID" value="CCH77811.1"/>
    <property type="molecule type" value="Genomic_DNA"/>
</dbReference>
<evidence type="ECO:0000313" key="3">
    <source>
        <dbReference type="Proteomes" id="UP000035721"/>
    </source>
</evidence>
<dbReference type="Pfam" id="PF04480">
    <property type="entry name" value="DUF559"/>
    <property type="match status" value="1"/>
</dbReference>
<dbReference type="Gene3D" id="3.40.960.10">
    <property type="entry name" value="VSR Endonuclease"/>
    <property type="match status" value="1"/>
</dbReference>
<feature type="domain" description="DUF559" evidence="1">
    <location>
        <begin position="216"/>
        <end position="280"/>
    </location>
</feature>
<dbReference type="InterPro" id="IPR011335">
    <property type="entry name" value="Restrct_endonuc-II-like"/>
</dbReference>
<protein>
    <recommendedName>
        <fullName evidence="1">DUF559 domain-containing protein</fullName>
    </recommendedName>
</protein>
<dbReference type="RefSeq" id="WP_048554750.1">
    <property type="nucleotide sequence ID" value="NZ_HF570958.1"/>
</dbReference>
<dbReference type="Proteomes" id="UP000035721">
    <property type="component" value="Unassembled WGS sequence"/>
</dbReference>